<organism evidence="2 3">
    <name type="scientific">Devosia psychrophila</name>
    <dbReference type="NCBI Taxonomy" id="728005"/>
    <lineage>
        <taxon>Bacteria</taxon>
        <taxon>Pseudomonadati</taxon>
        <taxon>Pseudomonadota</taxon>
        <taxon>Alphaproteobacteria</taxon>
        <taxon>Hyphomicrobiales</taxon>
        <taxon>Devosiaceae</taxon>
        <taxon>Devosia</taxon>
    </lineage>
</organism>
<dbReference type="GO" id="GO:0005524">
    <property type="term" value="F:ATP binding"/>
    <property type="evidence" value="ECO:0007669"/>
    <property type="project" value="InterPro"/>
</dbReference>
<dbReference type="GO" id="GO:0016887">
    <property type="term" value="F:ATP hydrolysis activity"/>
    <property type="evidence" value="ECO:0007669"/>
    <property type="project" value="InterPro"/>
</dbReference>
<dbReference type="Proteomes" id="UP000182258">
    <property type="component" value="Unassembled WGS sequence"/>
</dbReference>
<dbReference type="InterPro" id="IPR027417">
    <property type="entry name" value="P-loop_NTPase"/>
</dbReference>
<evidence type="ECO:0000313" key="3">
    <source>
        <dbReference type="Proteomes" id="UP000182258"/>
    </source>
</evidence>
<proteinExistence type="predicted"/>
<dbReference type="AlphaFoldDB" id="A0A1I1Q959"/>
<dbReference type="InterPro" id="IPR015854">
    <property type="entry name" value="ABC_transpr_LolD-like"/>
</dbReference>
<dbReference type="Pfam" id="PF00005">
    <property type="entry name" value="ABC_tran"/>
    <property type="match status" value="1"/>
</dbReference>
<dbReference type="STRING" id="728005.SAMN04488059_1274"/>
<dbReference type="Gene3D" id="3.40.50.300">
    <property type="entry name" value="P-loop containing nucleotide triphosphate hydrolases"/>
    <property type="match status" value="1"/>
</dbReference>
<dbReference type="PANTHER" id="PTHR24220">
    <property type="entry name" value="IMPORT ATP-BINDING PROTEIN"/>
    <property type="match status" value="1"/>
</dbReference>
<feature type="domain" description="ABC transporter" evidence="1">
    <location>
        <begin position="17"/>
        <end position="66"/>
    </location>
</feature>
<dbReference type="EMBL" id="FOMB01000027">
    <property type="protein sequence ID" value="SFD18696.1"/>
    <property type="molecule type" value="Genomic_DNA"/>
</dbReference>
<dbReference type="PANTHER" id="PTHR24220:SF685">
    <property type="entry name" value="ABC TRANSPORTER RELATED"/>
    <property type="match status" value="1"/>
</dbReference>
<dbReference type="InterPro" id="IPR003439">
    <property type="entry name" value="ABC_transporter-like_ATP-bd"/>
</dbReference>
<reference evidence="2 3" key="1">
    <citation type="submission" date="2016-10" db="EMBL/GenBank/DDBJ databases">
        <authorList>
            <person name="de Groot N.N."/>
        </authorList>
    </citation>
    <scope>NUCLEOTIDE SEQUENCE [LARGE SCALE GENOMIC DNA]</scope>
    <source>
        <strain evidence="2 3">CGMCC 1.10210</strain>
    </source>
</reference>
<protein>
    <submittedName>
        <fullName evidence="2">ABC transporter</fullName>
    </submittedName>
</protein>
<name>A0A1I1Q959_9HYPH</name>
<dbReference type="SUPFAM" id="SSF52540">
    <property type="entry name" value="P-loop containing nucleoside triphosphate hydrolases"/>
    <property type="match status" value="1"/>
</dbReference>
<sequence length="124" mass="12959">MLVPAWFGHASAAPWRQRAAELLDNLGVPRNRTSTALLSRGEQQRVAIARALMFDPAVIFADEPTASLDAASGAVVIAALARLAHAEGRTVIVASHDPALLAAADLTIALEHGHPVRIVSKAAS</sequence>
<dbReference type="GO" id="GO:0022857">
    <property type="term" value="F:transmembrane transporter activity"/>
    <property type="evidence" value="ECO:0007669"/>
    <property type="project" value="TreeGrafter"/>
</dbReference>
<dbReference type="GO" id="GO:0005886">
    <property type="term" value="C:plasma membrane"/>
    <property type="evidence" value="ECO:0007669"/>
    <property type="project" value="TreeGrafter"/>
</dbReference>
<evidence type="ECO:0000313" key="2">
    <source>
        <dbReference type="EMBL" id="SFD18696.1"/>
    </source>
</evidence>
<gene>
    <name evidence="2" type="ORF">SAMN04488059_1274</name>
</gene>
<evidence type="ECO:0000259" key="1">
    <source>
        <dbReference type="Pfam" id="PF00005"/>
    </source>
</evidence>
<accession>A0A1I1Q959</accession>